<evidence type="ECO:0000256" key="4">
    <source>
        <dbReference type="ARBA" id="ARBA00022989"/>
    </source>
</evidence>
<keyword evidence="6" id="KW-0135">Cellulose biosynthesis</keyword>
<keyword evidence="6" id="KW-0732">Signal</keyword>
<feature type="chain" id="PRO_5015218594" description="Cyclic di-GMP-binding protein" evidence="6">
    <location>
        <begin position="26"/>
        <end position="818"/>
    </location>
</feature>
<dbReference type="Gene3D" id="2.60.120.260">
    <property type="entry name" value="Galactose-binding domain-like"/>
    <property type="match status" value="2"/>
</dbReference>
<feature type="compositionally biased region" description="Pro residues" evidence="7">
    <location>
        <begin position="60"/>
        <end position="69"/>
    </location>
</feature>
<dbReference type="UniPathway" id="UPA00694"/>
<keyword evidence="2 6" id="KW-1003">Cell membrane</keyword>
<sequence length="818" mass="87308">MRTRLLPILAAAAALPILTPGSAPWAQEPQPTPPNEPAPFMIAPPAQQPAAARPVEPRPQAEPAPAPATPAIPASFAFKPLLPAARVMLEGEGDARSWAFYLTQDEAGADLNLDIAFQNALVVMPEASRLTVRINGERIMEAPIASSDRLKRTSTAIRKGLLRPGQNTIRFEAVQRHRTDCTIASTYELWTRIDGAGTRLSFRNPAQQSRLRSIDDLPAVGADETGQTTIQIVAPSAASAVAANSILAVAQGVALRGRYSQAAIRISEKLPDRVRPGMLTVLLGTGKELRDLIGTLPAEAGVGSFVGFTTHPKLGPAALLVTGESWQDLEATIARLLTGPVSRPTNINRKTMATASWHVPDAPFVSDSQVLRFSELGVPTQESSGRRMRVRAILAMPGDFYANAYGEATLYLDGAYSEVLPGDSHIEIFVNGNVAATVPLNTTSGGLFQQTPITIPLRHFRPGINEIWLEAVTPARSDLACGPGATLPGKNRFALFDTTALAIPNFAKIGVSPNLAAVAGTGFPYSITSQIALLVGRLDVPNLGAAATLLARLAQRADRPFPVDVIGSAAAIGNRPALIVGAAGQMPAGLMPRVGVADNVRNTWPQRADAVVLVPETEGTAVFDAVINRFQGRQTTPEDSGGVAPSTEATRDRWRGSFGGPLARYFISFDRWLQRTFDLSFAQLRSPTRAPTLYEPAEGAELIAAQATDPDTRQVWTAFVVRQEEALEKTVDRLVTPGNWAGMAGKLTAFRSGQDNHILSADSTTFVMTRAFSLANMRLVFANWMSSNIGIYALTLLGACIGLGIGTFLMLGRLGRRS</sequence>
<keyword evidence="5 6" id="KW-0472">Membrane</keyword>
<keyword evidence="6" id="KW-0973">c-di-GMP</keyword>
<dbReference type="PANTHER" id="PTHR39083:SF1">
    <property type="entry name" value="CYCLIC DI-GMP-BINDING PROTEIN"/>
    <property type="match status" value="1"/>
</dbReference>
<feature type="compositionally biased region" description="Low complexity" evidence="7">
    <location>
        <begin position="38"/>
        <end position="54"/>
    </location>
</feature>
<comment type="subunit">
    <text evidence="6">Tightly associated with the cellulose synthase catalytic subunit.</text>
</comment>
<dbReference type="STRING" id="1036779.SAMN04515666_103158"/>
<dbReference type="EMBL" id="FOAN01000003">
    <property type="protein sequence ID" value="SEL23272.1"/>
    <property type="molecule type" value="Genomic_DNA"/>
</dbReference>
<feature type="signal peptide" evidence="6">
    <location>
        <begin position="1"/>
        <end position="25"/>
    </location>
</feature>
<keyword evidence="3 6" id="KW-0812">Transmembrane</keyword>
<evidence type="ECO:0000256" key="1">
    <source>
        <dbReference type="ARBA" id="ARBA00004162"/>
    </source>
</evidence>
<dbReference type="PANTHER" id="PTHR39083">
    <property type="entry name" value="CYCLIC DI-GMP-BINDING PROTEIN"/>
    <property type="match status" value="1"/>
</dbReference>
<evidence type="ECO:0000256" key="6">
    <source>
        <dbReference type="RuleBase" id="RU365021"/>
    </source>
</evidence>
<evidence type="ECO:0000256" key="5">
    <source>
        <dbReference type="ARBA" id="ARBA00023136"/>
    </source>
</evidence>
<dbReference type="AlphaFoldDB" id="A0A1H7NI77"/>
<proteinExistence type="inferred from homology"/>
<gene>
    <name evidence="8" type="ORF">SAMN04515666_103158</name>
</gene>
<dbReference type="RefSeq" id="WP_091832947.1">
    <property type="nucleotide sequence ID" value="NZ_FOAN01000003.1"/>
</dbReference>
<comment type="pathway">
    <text evidence="6">Glycan metabolism; bacterial cellulose biosynthesis.</text>
</comment>
<dbReference type="Pfam" id="PF03170">
    <property type="entry name" value="BcsB"/>
    <property type="match status" value="1"/>
</dbReference>
<evidence type="ECO:0000256" key="7">
    <source>
        <dbReference type="SAM" id="MobiDB-lite"/>
    </source>
</evidence>
<dbReference type="Proteomes" id="UP000199664">
    <property type="component" value="Unassembled WGS sequence"/>
</dbReference>
<keyword evidence="4 6" id="KW-1133">Transmembrane helix</keyword>
<keyword evidence="9" id="KW-1185">Reference proteome</keyword>
<keyword evidence="6" id="KW-0997">Cell inner membrane</keyword>
<comment type="function">
    <text evidence="6">Binds the cellulose synthase activator, bis-(3'-5') cyclic diguanylic acid (c-di-GMP).</text>
</comment>
<protein>
    <recommendedName>
        <fullName evidence="6">Cyclic di-GMP-binding protein</fullName>
    </recommendedName>
    <alternativeName>
        <fullName evidence="6">Cellulose synthase regulatory subunit</fullName>
    </alternativeName>
</protein>
<evidence type="ECO:0000313" key="9">
    <source>
        <dbReference type="Proteomes" id="UP000199664"/>
    </source>
</evidence>
<feature type="region of interest" description="Disordered" evidence="7">
    <location>
        <begin position="22"/>
        <end position="69"/>
    </location>
</feature>
<dbReference type="OrthoDB" id="7615145at2"/>
<dbReference type="GO" id="GO:0005886">
    <property type="term" value="C:plasma membrane"/>
    <property type="evidence" value="ECO:0007669"/>
    <property type="project" value="UniProtKB-SubCell"/>
</dbReference>
<name>A0A1H7NI77_9HYPH</name>
<comment type="similarity">
    <text evidence="6">Belongs to the AcsB/BcsB family.</text>
</comment>
<dbReference type="InterPro" id="IPR018513">
    <property type="entry name" value="Cell_synthase_bac"/>
</dbReference>
<comment type="subcellular location">
    <subcellularLocation>
        <location evidence="6">Cell inner membrane</location>
    </subcellularLocation>
    <subcellularLocation>
        <location evidence="1">Cell membrane</location>
        <topology evidence="1">Single-pass membrane protein</topology>
    </subcellularLocation>
</comment>
<organism evidence="8 9">
    <name type="scientific">Bosea lupini</name>
    <dbReference type="NCBI Taxonomy" id="1036779"/>
    <lineage>
        <taxon>Bacteria</taxon>
        <taxon>Pseudomonadati</taxon>
        <taxon>Pseudomonadota</taxon>
        <taxon>Alphaproteobacteria</taxon>
        <taxon>Hyphomicrobiales</taxon>
        <taxon>Boseaceae</taxon>
        <taxon>Bosea</taxon>
    </lineage>
</organism>
<reference evidence="9" key="1">
    <citation type="submission" date="2016-10" db="EMBL/GenBank/DDBJ databases">
        <authorList>
            <person name="Varghese N."/>
            <person name="Submissions S."/>
        </authorList>
    </citation>
    <scope>NUCLEOTIDE SEQUENCE [LARGE SCALE GENOMIC DNA]</scope>
    <source>
        <strain evidence="9">LMG 26383,CCUG 61248,R- 45681</strain>
    </source>
</reference>
<evidence type="ECO:0000313" key="8">
    <source>
        <dbReference type="EMBL" id="SEL23272.1"/>
    </source>
</evidence>
<dbReference type="GO" id="GO:0030244">
    <property type="term" value="P:cellulose biosynthetic process"/>
    <property type="evidence" value="ECO:0007669"/>
    <property type="project" value="UniProtKB-KW"/>
</dbReference>
<evidence type="ECO:0000256" key="3">
    <source>
        <dbReference type="ARBA" id="ARBA00022692"/>
    </source>
</evidence>
<feature type="transmembrane region" description="Helical" evidence="6">
    <location>
        <begin position="789"/>
        <end position="811"/>
    </location>
</feature>
<evidence type="ECO:0000256" key="2">
    <source>
        <dbReference type="ARBA" id="ARBA00022475"/>
    </source>
</evidence>
<dbReference type="GO" id="GO:0006011">
    <property type="term" value="P:UDP-alpha-D-glucose metabolic process"/>
    <property type="evidence" value="ECO:0007669"/>
    <property type="project" value="InterPro"/>
</dbReference>
<accession>A0A1H7NI77</accession>